<evidence type="ECO:0000313" key="2">
    <source>
        <dbReference type="EMBL" id="KNC83764.1"/>
    </source>
</evidence>
<reference evidence="2 3" key="1">
    <citation type="submission" date="2011-02" db="EMBL/GenBank/DDBJ databases">
        <title>The Genome Sequence of Sphaeroforma arctica JP610.</title>
        <authorList>
            <consortium name="The Broad Institute Genome Sequencing Platform"/>
            <person name="Russ C."/>
            <person name="Cuomo C."/>
            <person name="Young S.K."/>
            <person name="Zeng Q."/>
            <person name="Gargeya S."/>
            <person name="Alvarado L."/>
            <person name="Berlin A."/>
            <person name="Chapman S.B."/>
            <person name="Chen Z."/>
            <person name="Freedman E."/>
            <person name="Gellesch M."/>
            <person name="Goldberg J."/>
            <person name="Griggs A."/>
            <person name="Gujja S."/>
            <person name="Heilman E."/>
            <person name="Heiman D."/>
            <person name="Howarth C."/>
            <person name="Mehta T."/>
            <person name="Neiman D."/>
            <person name="Pearson M."/>
            <person name="Roberts A."/>
            <person name="Saif S."/>
            <person name="Shea T."/>
            <person name="Shenoy N."/>
            <person name="Sisk P."/>
            <person name="Stolte C."/>
            <person name="Sykes S."/>
            <person name="White J."/>
            <person name="Yandava C."/>
            <person name="Burger G."/>
            <person name="Gray M.W."/>
            <person name="Holland P.W.H."/>
            <person name="King N."/>
            <person name="Lang F.B.F."/>
            <person name="Roger A.J."/>
            <person name="Ruiz-Trillo I."/>
            <person name="Haas B."/>
            <person name="Nusbaum C."/>
            <person name="Birren B."/>
        </authorList>
    </citation>
    <scope>NUCLEOTIDE SEQUENCE [LARGE SCALE GENOMIC DNA]</scope>
    <source>
        <strain evidence="2 3">JP610</strain>
    </source>
</reference>
<dbReference type="PANTHER" id="PTHR28096">
    <property type="entry name" value="PROTEIN FAF1"/>
    <property type="match status" value="1"/>
</dbReference>
<dbReference type="GeneID" id="25904492"/>
<dbReference type="InterPro" id="IPR027973">
    <property type="entry name" value="FSAF1-like"/>
</dbReference>
<evidence type="ECO:0000256" key="1">
    <source>
        <dbReference type="SAM" id="MobiDB-lite"/>
    </source>
</evidence>
<dbReference type="GO" id="GO:0005730">
    <property type="term" value="C:nucleolus"/>
    <property type="evidence" value="ECO:0007669"/>
    <property type="project" value="TreeGrafter"/>
</dbReference>
<dbReference type="RefSeq" id="XP_014157666.1">
    <property type="nucleotide sequence ID" value="XM_014302191.1"/>
</dbReference>
<accession>A0A0L0G4E7</accession>
<dbReference type="Proteomes" id="UP000054560">
    <property type="component" value="Unassembled WGS sequence"/>
</dbReference>
<name>A0A0L0G4E7_9EUKA</name>
<dbReference type="OrthoDB" id="5556956at2759"/>
<dbReference type="GO" id="GO:0000462">
    <property type="term" value="P:maturation of SSU-rRNA from tricistronic rRNA transcript (SSU-rRNA, 5.8S rRNA, LSU-rRNA)"/>
    <property type="evidence" value="ECO:0007669"/>
    <property type="project" value="TreeGrafter"/>
</dbReference>
<feature type="region of interest" description="Disordered" evidence="1">
    <location>
        <begin position="94"/>
        <end position="121"/>
    </location>
</feature>
<keyword evidence="3" id="KW-1185">Reference proteome</keyword>
<evidence type="ECO:0000313" key="3">
    <source>
        <dbReference type="Proteomes" id="UP000054560"/>
    </source>
</evidence>
<protein>
    <submittedName>
        <fullName evidence="2">Uncharacterized protein</fullName>
    </submittedName>
</protein>
<gene>
    <name evidence="2" type="ORF">SARC_03988</name>
</gene>
<dbReference type="AlphaFoldDB" id="A0A0L0G4E7"/>
<proteinExistence type="predicted"/>
<dbReference type="EMBL" id="KQ241810">
    <property type="protein sequence ID" value="KNC83764.1"/>
    <property type="molecule type" value="Genomic_DNA"/>
</dbReference>
<dbReference type="InterPro" id="IPR053030">
    <property type="entry name" value="Ribosomal_biogenesis_FAF1-like"/>
</dbReference>
<dbReference type="PANTHER" id="PTHR28096:SF1">
    <property type="entry name" value="PROTEIN FAF1"/>
    <property type="match status" value="1"/>
</dbReference>
<organism evidence="2 3">
    <name type="scientific">Sphaeroforma arctica JP610</name>
    <dbReference type="NCBI Taxonomy" id="667725"/>
    <lineage>
        <taxon>Eukaryota</taxon>
        <taxon>Ichthyosporea</taxon>
        <taxon>Ichthyophonida</taxon>
        <taxon>Sphaeroforma</taxon>
    </lineage>
</organism>
<sequence>MGRAKKQYEAKEIIRLGGNAPKNQKVPLIIKTGMNKKAKERAVKAETALKLLGMYVKKPKEKVERNDDDKGLDIHAGVGSFKAGVLKVNKDLFAQPSAVKRGPKPSGKGGARNGAKGRKRK</sequence>
<dbReference type="Pfam" id="PF15375">
    <property type="entry name" value="FSAF1"/>
    <property type="match status" value="1"/>
</dbReference>